<keyword evidence="3" id="KW-1185">Reference proteome</keyword>
<evidence type="ECO:0000256" key="1">
    <source>
        <dbReference type="SAM" id="MobiDB-lite"/>
    </source>
</evidence>
<protein>
    <submittedName>
        <fullName evidence="2">Uncharacterized protein</fullName>
    </submittedName>
</protein>
<feature type="region of interest" description="Disordered" evidence="1">
    <location>
        <begin position="202"/>
        <end position="227"/>
    </location>
</feature>
<dbReference type="Proteomes" id="UP000019225">
    <property type="component" value="Chromosome"/>
</dbReference>
<dbReference type="EMBL" id="CP007155">
    <property type="protein sequence ID" value="AHI02076.1"/>
    <property type="molecule type" value="Genomic_DNA"/>
</dbReference>
<feature type="region of interest" description="Disordered" evidence="1">
    <location>
        <begin position="106"/>
        <end position="126"/>
    </location>
</feature>
<name>W5WMS2_9PSEU</name>
<dbReference type="HOGENOM" id="CLU_097173_0_0_11"/>
<sequence length="227" mass="23898">MYIEDDNDTGHEIKVVIDGHEYTAEETESYHHDGTMDTAVVAGDDGGHINYTDTNHDGEADLAVQYDSHGTVVAQAHYDHASGKWIKDSAGHGGGTMTVDTAQGEKSVGPATADTTGSGHNDTAVVTDSHGNTWMYTDVDGDGKADYAMEIDSKGQVTISEHTGTHKWTAVEHGHLDSSGTYHKDSGTGTHKVVGASDADWGADNPLGDQASTAAVVSTDPVTGEWR</sequence>
<dbReference type="AlphaFoldDB" id="W5WMS2"/>
<organism evidence="2 3">
    <name type="scientific">Kutzneria albida DSM 43870</name>
    <dbReference type="NCBI Taxonomy" id="1449976"/>
    <lineage>
        <taxon>Bacteria</taxon>
        <taxon>Bacillati</taxon>
        <taxon>Actinomycetota</taxon>
        <taxon>Actinomycetes</taxon>
        <taxon>Pseudonocardiales</taxon>
        <taxon>Pseudonocardiaceae</taxon>
        <taxon>Kutzneria</taxon>
    </lineage>
</organism>
<dbReference type="RefSeq" id="WP_025361854.1">
    <property type="nucleotide sequence ID" value="NZ_CP007155.1"/>
</dbReference>
<dbReference type="eggNOG" id="ENOG5033VCM">
    <property type="taxonomic scope" value="Bacteria"/>
</dbReference>
<feature type="compositionally biased region" description="Polar residues" evidence="1">
    <location>
        <begin position="113"/>
        <end position="126"/>
    </location>
</feature>
<dbReference type="KEGG" id="kal:KALB_8719"/>
<reference evidence="2 3" key="1">
    <citation type="journal article" date="2014" name="BMC Genomics">
        <title>Complete genome sequence of producer of the glycopeptide antibiotic Aculeximycin Kutzneria albida DSM 43870T, a representative of minor genus of Pseudonocardiaceae.</title>
        <authorList>
            <person name="Rebets Y."/>
            <person name="Tokovenko B."/>
            <person name="Lushchyk I."/>
            <person name="Ruckert C."/>
            <person name="Zaburannyi N."/>
            <person name="Bechthold A."/>
            <person name="Kalinowski J."/>
            <person name="Luzhetskyy A."/>
        </authorList>
    </citation>
    <scope>NUCLEOTIDE SEQUENCE [LARGE SCALE GENOMIC DNA]</scope>
    <source>
        <strain evidence="2">DSM 43870</strain>
    </source>
</reference>
<dbReference type="OrthoDB" id="3371160at2"/>
<proteinExistence type="predicted"/>
<gene>
    <name evidence="2" type="ORF">KALB_8719</name>
</gene>
<dbReference type="SUPFAM" id="SSF69318">
    <property type="entry name" value="Integrin alpha N-terminal domain"/>
    <property type="match status" value="1"/>
</dbReference>
<evidence type="ECO:0000313" key="2">
    <source>
        <dbReference type="EMBL" id="AHI02076.1"/>
    </source>
</evidence>
<dbReference type="STRING" id="1449976.KALB_8719"/>
<accession>W5WMS2</accession>
<dbReference type="InterPro" id="IPR028994">
    <property type="entry name" value="Integrin_alpha_N"/>
</dbReference>
<evidence type="ECO:0000313" key="3">
    <source>
        <dbReference type="Proteomes" id="UP000019225"/>
    </source>
</evidence>